<keyword evidence="9" id="KW-0732">Signal</keyword>
<dbReference type="InterPro" id="IPR003423">
    <property type="entry name" value="OMP_efflux"/>
</dbReference>
<feature type="region of interest" description="Disordered" evidence="8">
    <location>
        <begin position="81"/>
        <end position="100"/>
    </location>
</feature>
<keyword evidence="7" id="KW-0998">Cell outer membrane</keyword>
<evidence type="ECO:0000313" key="10">
    <source>
        <dbReference type="EMBL" id="PQA86193.1"/>
    </source>
</evidence>
<accession>A0A2S7K101</accession>
<dbReference type="PANTHER" id="PTHR30026:SF22">
    <property type="entry name" value="OUTER MEMBRANE EFFLUX PROTEIN"/>
    <property type="match status" value="1"/>
</dbReference>
<proteinExistence type="inferred from homology"/>
<evidence type="ECO:0000313" key="11">
    <source>
        <dbReference type="Proteomes" id="UP000239504"/>
    </source>
</evidence>
<dbReference type="SUPFAM" id="SSF56954">
    <property type="entry name" value="Outer membrane efflux proteins (OEP)"/>
    <property type="match status" value="1"/>
</dbReference>
<keyword evidence="4" id="KW-1134">Transmembrane beta strand</keyword>
<evidence type="ECO:0000256" key="2">
    <source>
        <dbReference type="ARBA" id="ARBA00007613"/>
    </source>
</evidence>
<evidence type="ECO:0000256" key="6">
    <source>
        <dbReference type="ARBA" id="ARBA00023136"/>
    </source>
</evidence>
<dbReference type="GO" id="GO:0015288">
    <property type="term" value="F:porin activity"/>
    <property type="evidence" value="ECO:0007669"/>
    <property type="project" value="TreeGrafter"/>
</dbReference>
<dbReference type="GO" id="GO:1990281">
    <property type="term" value="C:efflux pump complex"/>
    <property type="evidence" value="ECO:0007669"/>
    <property type="project" value="TreeGrafter"/>
</dbReference>
<evidence type="ECO:0000256" key="3">
    <source>
        <dbReference type="ARBA" id="ARBA00022448"/>
    </source>
</evidence>
<feature type="chain" id="PRO_5015492475" description="Type I secretion protein TolC" evidence="9">
    <location>
        <begin position="23"/>
        <end position="454"/>
    </location>
</feature>
<evidence type="ECO:0000256" key="4">
    <source>
        <dbReference type="ARBA" id="ARBA00022452"/>
    </source>
</evidence>
<evidence type="ECO:0000256" key="8">
    <source>
        <dbReference type="SAM" id="MobiDB-lite"/>
    </source>
</evidence>
<feature type="signal peptide" evidence="9">
    <location>
        <begin position="1"/>
        <end position="22"/>
    </location>
</feature>
<keyword evidence="11" id="KW-1185">Reference proteome</keyword>
<comment type="caution">
    <text evidence="10">The sequence shown here is derived from an EMBL/GenBank/DDBJ whole genome shotgun (WGS) entry which is preliminary data.</text>
</comment>
<keyword evidence="5" id="KW-0812">Transmembrane</keyword>
<evidence type="ECO:0000256" key="5">
    <source>
        <dbReference type="ARBA" id="ARBA00022692"/>
    </source>
</evidence>
<organism evidence="10 11">
    <name type="scientific">Hyphococcus luteus</name>
    <dbReference type="NCBI Taxonomy" id="2058213"/>
    <lineage>
        <taxon>Bacteria</taxon>
        <taxon>Pseudomonadati</taxon>
        <taxon>Pseudomonadota</taxon>
        <taxon>Alphaproteobacteria</taxon>
        <taxon>Parvularculales</taxon>
        <taxon>Parvularculaceae</taxon>
        <taxon>Hyphococcus</taxon>
    </lineage>
</organism>
<dbReference type="InterPro" id="IPR051906">
    <property type="entry name" value="TolC-like"/>
</dbReference>
<dbReference type="AlphaFoldDB" id="A0A2S7K101"/>
<protein>
    <recommendedName>
        <fullName evidence="12">Type I secretion protein TolC</fullName>
    </recommendedName>
</protein>
<dbReference type="EMBL" id="PJCH01000015">
    <property type="protein sequence ID" value="PQA86193.1"/>
    <property type="molecule type" value="Genomic_DNA"/>
</dbReference>
<dbReference type="InterPro" id="IPR010130">
    <property type="entry name" value="T1SS_OMP_TolC"/>
</dbReference>
<evidence type="ECO:0008006" key="12">
    <source>
        <dbReference type="Google" id="ProtNLM"/>
    </source>
</evidence>
<dbReference type="GO" id="GO:0009279">
    <property type="term" value="C:cell outer membrane"/>
    <property type="evidence" value="ECO:0007669"/>
    <property type="project" value="UniProtKB-SubCell"/>
</dbReference>
<gene>
    <name evidence="10" type="ORF">CW354_17715</name>
</gene>
<comment type="subcellular location">
    <subcellularLocation>
        <location evidence="1">Cell outer membrane</location>
    </subcellularLocation>
</comment>
<keyword evidence="3" id="KW-0813">Transport</keyword>
<dbReference type="PANTHER" id="PTHR30026">
    <property type="entry name" value="OUTER MEMBRANE PROTEIN TOLC"/>
    <property type="match status" value="1"/>
</dbReference>
<dbReference type="Gene3D" id="1.20.1600.10">
    <property type="entry name" value="Outer membrane efflux proteins (OEP)"/>
    <property type="match status" value="1"/>
</dbReference>
<dbReference type="NCBIfam" id="TIGR01844">
    <property type="entry name" value="type_I_sec_TolC"/>
    <property type="match status" value="1"/>
</dbReference>
<dbReference type="OrthoDB" id="9789368at2"/>
<dbReference type="Proteomes" id="UP000239504">
    <property type="component" value="Unassembled WGS sequence"/>
</dbReference>
<comment type="similarity">
    <text evidence="2">Belongs to the outer membrane factor (OMF) (TC 1.B.17) family.</text>
</comment>
<name>A0A2S7K101_9PROT</name>
<reference evidence="10 11" key="1">
    <citation type="submission" date="2017-12" db="EMBL/GenBank/DDBJ databases">
        <authorList>
            <person name="Hurst M.R.H."/>
        </authorList>
    </citation>
    <scope>NUCLEOTIDE SEQUENCE [LARGE SCALE GENOMIC DNA]</scope>
    <source>
        <strain evidence="10 11">SY-3-19</strain>
    </source>
</reference>
<keyword evidence="6" id="KW-0472">Membrane</keyword>
<evidence type="ECO:0000256" key="1">
    <source>
        <dbReference type="ARBA" id="ARBA00004442"/>
    </source>
</evidence>
<evidence type="ECO:0000256" key="9">
    <source>
        <dbReference type="SAM" id="SignalP"/>
    </source>
</evidence>
<dbReference type="Pfam" id="PF02321">
    <property type="entry name" value="OEP"/>
    <property type="match status" value="2"/>
</dbReference>
<dbReference type="GO" id="GO:0015562">
    <property type="term" value="F:efflux transmembrane transporter activity"/>
    <property type="evidence" value="ECO:0007669"/>
    <property type="project" value="InterPro"/>
</dbReference>
<evidence type="ECO:0000256" key="7">
    <source>
        <dbReference type="ARBA" id="ARBA00023237"/>
    </source>
</evidence>
<sequence length="454" mass="48536">MVLRVSLSFLALLAALGAGAPAAGETLDDALALAYQTNPTIRAERARLRAVRESKAQAWAGALPQVSASASYQKTDQTVTSLFSADPNDPDPTPQAQSTNFEPLTAGVTAEQPVFTGFRNYNAIKQAGARIRAGGAQLVATEQQVLYDVAAAYFNVQRNMAVFELSNRNVVVLDRQREMAQARFDVGELTRTDVAQAEARLAEARARLSTAQGDLAIARSAYAELVGQLPGDLEPVETLPELPDTLEEAQAIAEQYAPALIAAREQAEISRRQVNIARGTFLPSVSLTAGYQYAEEPSFFVNNSEEFSFGARASMPIFLGGLNFSKVREAKALHSSDRSKIDEAKRAVDAQTISAWEKLVAARAVARSAASSVEANTLALEGVRQEERVGTRTTLDVLNAEQEMLNAEVSLVSAQRDAQTAAFGLLAAIGMLTPEAAGLSAEELEAAAAELYQD</sequence>